<name>A0A8B7YTA7_ACAPL</name>
<protein>
    <recommendedName>
        <fullName evidence="3">BLOC-1-related complex subunit 7</fullName>
    </recommendedName>
</protein>
<reference evidence="7" key="1">
    <citation type="submission" date="2025-08" db="UniProtKB">
        <authorList>
            <consortium name="RefSeq"/>
        </authorList>
    </citation>
    <scope>IDENTIFICATION</scope>
</reference>
<evidence type="ECO:0000256" key="4">
    <source>
        <dbReference type="ARBA" id="ARBA00023136"/>
    </source>
</evidence>
<gene>
    <name evidence="7" type="primary">LOC110982444</name>
</gene>
<evidence type="ECO:0000313" key="6">
    <source>
        <dbReference type="Proteomes" id="UP000694845"/>
    </source>
</evidence>
<comment type="similarity">
    <text evidence="2">Belongs to the BORCS7 family.</text>
</comment>
<dbReference type="GeneID" id="110982444"/>
<keyword evidence="5" id="KW-0458">Lysosome</keyword>
<comment type="subcellular location">
    <subcellularLocation>
        <location evidence="1">Lysosome membrane</location>
    </subcellularLocation>
</comment>
<dbReference type="OrthoDB" id="5567844at2759"/>
<evidence type="ECO:0000256" key="2">
    <source>
        <dbReference type="ARBA" id="ARBA00005433"/>
    </source>
</evidence>
<dbReference type="PANTHER" id="PTHR31397">
    <property type="entry name" value="BLOC-1-RELATED COMPLEX SUBUNIT 7 BORSC7"/>
    <property type="match status" value="1"/>
</dbReference>
<evidence type="ECO:0000256" key="1">
    <source>
        <dbReference type="ARBA" id="ARBA00004656"/>
    </source>
</evidence>
<keyword evidence="4" id="KW-0472">Membrane</keyword>
<dbReference type="Pfam" id="PF16088">
    <property type="entry name" value="BORCS7"/>
    <property type="match status" value="1"/>
</dbReference>
<dbReference type="KEGG" id="aplc:110982444"/>
<evidence type="ECO:0000256" key="5">
    <source>
        <dbReference type="ARBA" id="ARBA00023228"/>
    </source>
</evidence>
<dbReference type="AlphaFoldDB" id="A0A8B7YTA7"/>
<dbReference type="Proteomes" id="UP000694845">
    <property type="component" value="Unplaced"/>
</dbReference>
<proteinExistence type="inferred from homology"/>
<dbReference type="GO" id="GO:0005765">
    <property type="term" value="C:lysosomal membrane"/>
    <property type="evidence" value="ECO:0007669"/>
    <property type="project" value="UniProtKB-SubCell"/>
</dbReference>
<dbReference type="InterPro" id="IPR032143">
    <property type="entry name" value="BORCS7"/>
</dbReference>
<keyword evidence="6" id="KW-1185">Reference proteome</keyword>
<sequence length="118" mass="13323">MSYDPVLRHFMVTSGKSSQAVKQQQVLDMDPRLPIKLQENVADLGGLAKQILRGSKSNEHLMQATRNLATHEANVDNSAHNLKKMSLMVSQLQFQAEAIERSLEVMDTLQDQLHTLQR</sequence>
<organism evidence="6 7">
    <name type="scientific">Acanthaster planci</name>
    <name type="common">Crown-of-thorns starfish</name>
    <dbReference type="NCBI Taxonomy" id="133434"/>
    <lineage>
        <taxon>Eukaryota</taxon>
        <taxon>Metazoa</taxon>
        <taxon>Echinodermata</taxon>
        <taxon>Eleutherozoa</taxon>
        <taxon>Asterozoa</taxon>
        <taxon>Asteroidea</taxon>
        <taxon>Valvatacea</taxon>
        <taxon>Valvatida</taxon>
        <taxon>Acanthasteridae</taxon>
        <taxon>Acanthaster</taxon>
    </lineage>
</organism>
<dbReference type="OMA" id="NFAILEH"/>
<evidence type="ECO:0000313" key="7">
    <source>
        <dbReference type="RefSeq" id="XP_022096523.1"/>
    </source>
</evidence>
<accession>A0A8B7YTA7</accession>
<evidence type="ECO:0000256" key="3">
    <source>
        <dbReference type="ARBA" id="ARBA00022295"/>
    </source>
</evidence>
<dbReference type="RefSeq" id="XP_022096523.1">
    <property type="nucleotide sequence ID" value="XM_022240831.1"/>
</dbReference>
<dbReference type="GO" id="GO:0099078">
    <property type="term" value="C:BORC complex"/>
    <property type="evidence" value="ECO:0007669"/>
    <property type="project" value="TreeGrafter"/>
</dbReference>
<dbReference type="PANTHER" id="PTHR31397:SF1">
    <property type="entry name" value="BLOC-1-RELATED COMPLEX SUBUNIT 7"/>
    <property type="match status" value="1"/>
</dbReference>